<dbReference type="InterPro" id="IPR057941">
    <property type="entry name" value="TPR_TNPO3_IPO13_2nd"/>
</dbReference>
<dbReference type="InterPro" id="IPR051345">
    <property type="entry name" value="Importin_beta-like_NTR"/>
</dbReference>
<dbReference type="InterPro" id="IPR016024">
    <property type="entry name" value="ARM-type_fold"/>
</dbReference>
<dbReference type="Proteomes" id="UP001420932">
    <property type="component" value="Unassembled WGS sequence"/>
</dbReference>
<gene>
    <name evidence="2" type="ORF">Syun_020094</name>
</gene>
<dbReference type="GO" id="GO:0005737">
    <property type="term" value="C:cytoplasm"/>
    <property type="evidence" value="ECO:0007669"/>
    <property type="project" value="TreeGrafter"/>
</dbReference>
<dbReference type="PANTHER" id="PTHR12363">
    <property type="entry name" value="TRANSPORTIN 3 AND IMPORTIN 13"/>
    <property type="match status" value="1"/>
</dbReference>
<sequence>MEVQMQVAQAVRVLNHDIQSCNRVAANQWLVQFQQTDAAWEVATSILTSASSDQSCLIDFEVHFFAAQILKRKIQKEGYNLAPGAKGTLLNALLLSAKRFSLGPPQLLTQICLALAALVLCSAEHRKPIEQLFCSLQNLQSQDNGDVAVLEMLTVLPEEVVYDHRNNGCVVSSTIRSQYGKELLLHAPAVLEFLLSQSEEKTANGIQLHERNKKILRCLLSWVRVGCFLEIPLLSNPTHPLLNFVFNSLLVSSSFGLGVEVLIELVSRHEGIPHVLLRRVLFLKEMLLVPAVASADEKVVGGLACLMSEIGQAAPALIVEASPESLVLMNALLSCVAFPSEDWEVAGSTLQFWCNIASYILSLHPDEENARKRVEEAIFPVFSALLDTLLIRAQVDDATCSGFDLPDGLKQFRTDLAELFVYICQLLGPAVFVQKIFSGGWACIDVSIPWKEVETKMFALNLVAEVILQEGHLLDFSAILQLVTILSVNAPDELKGFVGIVYRSIADVVGSYSKWISAFPANTRSLLLFCAAGIADPVSSGSCASALCKLCEDACTFIQEPSDLEILIWIGEGLEKRNLSLDEEKEVISAITLVIDSIPNEELKSNSLTRLLSASYAAIEEFTDEERQLLLRQNPATYSNALSSAVRGLYRTGTVFSHLAIPSSSSPVGSDTILALLGVFWPILVKLFGSAHMESSSLSAAACHALSHAIKSTGQHFLTLIPKVLDFISTNFLSFQTHDCYIRTAAVVVEEFGHKEEYGPLFITTFERLTASASIIALNSSYICDQEPDLVEAYTNFTSTFICGCPKDVLAASGSLLEVSFQKAAICCTAMHRGAALAAMSYMSCFLEIGITSLLESIAHNNEGAFSPVAIQVISLGGEGVVSNMLYALLGVSAMSRVQKAATILQQLAAICSLSERTSWMHILSWDSLHGWLHSTLSNT</sequence>
<feature type="domain" description="Exportin-1/Importin-beta-like" evidence="1">
    <location>
        <begin position="104"/>
        <end position="261"/>
    </location>
</feature>
<proteinExistence type="predicted"/>
<name>A0AAP0IEK4_9MAGN</name>
<dbReference type="InterPro" id="IPR013598">
    <property type="entry name" value="Exportin-1/Importin-b-like"/>
</dbReference>
<accession>A0AAP0IEK4</accession>
<protein>
    <recommendedName>
        <fullName evidence="1">Exportin-1/Importin-beta-like domain-containing protein</fullName>
    </recommendedName>
</protein>
<evidence type="ECO:0000259" key="1">
    <source>
        <dbReference type="Pfam" id="PF08389"/>
    </source>
</evidence>
<keyword evidence="3" id="KW-1185">Reference proteome</keyword>
<reference evidence="2 3" key="1">
    <citation type="submission" date="2024-01" db="EMBL/GenBank/DDBJ databases">
        <title>Genome assemblies of Stephania.</title>
        <authorList>
            <person name="Yang L."/>
        </authorList>
    </citation>
    <scope>NUCLEOTIDE SEQUENCE [LARGE SCALE GENOMIC DNA]</scope>
    <source>
        <strain evidence="2">YNDBR</strain>
        <tissue evidence="2">Leaf</tissue>
    </source>
</reference>
<dbReference type="SUPFAM" id="SSF48371">
    <property type="entry name" value="ARM repeat"/>
    <property type="match status" value="1"/>
</dbReference>
<dbReference type="Gene3D" id="1.25.10.10">
    <property type="entry name" value="Leucine-rich Repeat Variant"/>
    <property type="match status" value="1"/>
</dbReference>
<dbReference type="AlphaFoldDB" id="A0AAP0IEK4"/>
<dbReference type="GO" id="GO:0006606">
    <property type="term" value="P:protein import into nucleus"/>
    <property type="evidence" value="ECO:0007669"/>
    <property type="project" value="TreeGrafter"/>
</dbReference>
<dbReference type="PANTHER" id="PTHR12363:SF44">
    <property type="entry name" value="ARM REPEAT SUPERFAMILY PROTEIN"/>
    <property type="match status" value="1"/>
</dbReference>
<evidence type="ECO:0000313" key="3">
    <source>
        <dbReference type="Proteomes" id="UP001420932"/>
    </source>
</evidence>
<organism evidence="2 3">
    <name type="scientific">Stephania yunnanensis</name>
    <dbReference type="NCBI Taxonomy" id="152371"/>
    <lineage>
        <taxon>Eukaryota</taxon>
        <taxon>Viridiplantae</taxon>
        <taxon>Streptophyta</taxon>
        <taxon>Embryophyta</taxon>
        <taxon>Tracheophyta</taxon>
        <taxon>Spermatophyta</taxon>
        <taxon>Magnoliopsida</taxon>
        <taxon>Ranunculales</taxon>
        <taxon>Menispermaceae</taxon>
        <taxon>Menispermoideae</taxon>
        <taxon>Cissampelideae</taxon>
        <taxon>Stephania</taxon>
    </lineage>
</organism>
<comment type="caution">
    <text evidence="2">The sequence shown here is derived from an EMBL/GenBank/DDBJ whole genome shotgun (WGS) entry which is preliminary data.</text>
</comment>
<dbReference type="EMBL" id="JBBNAF010000009">
    <property type="protein sequence ID" value="KAK9113297.1"/>
    <property type="molecule type" value="Genomic_DNA"/>
</dbReference>
<dbReference type="Pfam" id="PF08389">
    <property type="entry name" value="Xpo1"/>
    <property type="match status" value="1"/>
</dbReference>
<dbReference type="InterPro" id="IPR011989">
    <property type="entry name" value="ARM-like"/>
</dbReference>
<dbReference type="Pfam" id="PF24138">
    <property type="entry name" value="TPR_TNPO3_IPO13_2nd"/>
    <property type="match status" value="1"/>
</dbReference>
<evidence type="ECO:0000313" key="2">
    <source>
        <dbReference type="EMBL" id="KAK9113297.1"/>
    </source>
</evidence>